<name>A0ABY5MDA5_9ACTN</name>
<proteinExistence type="predicted"/>
<reference evidence="1 2" key="1">
    <citation type="submission" date="2022-08" db="EMBL/GenBank/DDBJ databases">
        <title>novel species in genus Aeromicrobium.</title>
        <authorList>
            <person name="Ye L."/>
        </authorList>
    </citation>
    <scope>NUCLEOTIDE SEQUENCE [LARGE SCALE GENOMIC DNA]</scope>
    <source>
        <strain evidence="2">zg-Y1379</strain>
    </source>
</reference>
<organism evidence="1 2">
    <name type="scientific">Aeromicrobium wangtongii</name>
    <dbReference type="NCBI Taxonomy" id="2969247"/>
    <lineage>
        <taxon>Bacteria</taxon>
        <taxon>Bacillati</taxon>
        <taxon>Actinomycetota</taxon>
        <taxon>Actinomycetes</taxon>
        <taxon>Propionibacteriales</taxon>
        <taxon>Nocardioidaceae</taxon>
        <taxon>Aeromicrobium</taxon>
    </lineage>
</organism>
<keyword evidence="2" id="KW-1185">Reference proteome</keyword>
<dbReference type="Proteomes" id="UP001316184">
    <property type="component" value="Chromosome"/>
</dbReference>
<accession>A0ABY5MDA5</accession>
<evidence type="ECO:0000313" key="1">
    <source>
        <dbReference type="EMBL" id="UUP15123.1"/>
    </source>
</evidence>
<sequence length="333" mass="36003">MTHTPPLYVAHDIPDLINSLPTLFGFRPRESLVAVATNGPRHRLGFRLRLDIPAPEDVDGAAAFVVAHLVNQGAEGAIVIAVTQHQEVALDLLDAVHDELDVAGVRLVIRARADGQRYWTDEVGSSPLGTAYETSGHHLSIVQAVAAGQQILPDREALVERFAAVTGERRHWLEQAAATIVAEVVPVVARTAPDDLPAVGMEVVGPILERALASRRVSDADLLRVAAWVSSIGVRDAVWSLIDRDNAEEMLRVLTLVSGSVVPPFEPAVLSLTGFAAWLTGDGAQALIAIERALRADPDYSMARLFLEVIERGVSPSHWQGFDLEEPRRAAPR</sequence>
<dbReference type="RefSeq" id="WP_232399175.1">
    <property type="nucleotide sequence ID" value="NZ_CP102173.1"/>
</dbReference>
<protein>
    <submittedName>
        <fullName evidence="1">DUF4192 domain-containing protein</fullName>
    </submittedName>
</protein>
<dbReference type="Pfam" id="PF13830">
    <property type="entry name" value="DUF4192"/>
    <property type="match status" value="1"/>
</dbReference>
<dbReference type="InterPro" id="IPR025447">
    <property type="entry name" value="DUF4192"/>
</dbReference>
<evidence type="ECO:0000313" key="2">
    <source>
        <dbReference type="Proteomes" id="UP001316184"/>
    </source>
</evidence>
<gene>
    <name evidence="1" type="ORF">NQV15_07380</name>
</gene>
<dbReference type="EMBL" id="CP102173">
    <property type="protein sequence ID" value="UUP15123.1"/>
    <property type="molecule type" value="Genomic_DNA"/>
</dbReference>